<dbReference type="AlphaFoldDB" id="A0ABD2NJ32"/>
<reference evidence="1 2" key="1">
    <citation type="journal article" date="2021" name="BMC Biol.">
        <title>Horizontally acquired antibacterial genes associated with adaptive radiation of ladybird beetles.</title>
        <authorList>
            <person name="Li H.S."/>
            <person name="Tang X.F."/>
            <person name="Huang Y.H."/>
            <person name="Xu Z.Y."/>
            <person name="Chen M.L."/>
            <person name="Du X.Y."/>
            <person name="Qiu B.Y."/>
            <person name="Chen P.T."/>
            <person name="Zhang W."/>
            <person name="Slipinski A."/>
            <person name="Escalona H.E."/>
            <person name="Waterhouse R.M."/>
            <person name="Zwick A."/>
            <person name="Pang H."/>
        </authorList>
    </citation>
    <scope>NUCLEOTIDE SEQUENCE [LARGE SCALE GENOMIC DNA]</scope>
    <source>
        <strain evidence="1">SYSU2018</strain>
    </source>
</reference>
<dbReference type="Proteomes" id="UP001516400">
    <property type="component" value="Unassembled WGS sequence"/>
</dbReference>
<keyword evidence="2" id="KW-1185">Reference proteome</keyword>
<sequence>MRTNTNEIFFAKVELKELLTRLMQVKTLQPNNNKHSFVDIQMNVILISLLKTGMFCGVIFTHWRVKTHNVYLQSLIEVRGVKRKCKVFPSSDSQRTKPKQNCFNYNIKVDGKIVAVCKNNLMHVHGVTSSRVRRLCKLLTAGRTPKDLRGLNRGGNAISGEICSKIHRHILKYEVKQTHYGGKTKKYLNARLNVTLMHQYFLKDHPECRSIVKYIFLHKYFQENFDYCFGRPQVDVCSKCENFAAKLRDTEMSDDARRNIAAELMIHQRRAGKNM</sequence>
<name>A0ABD2NJ32_9CUCU</name>
<comment type="caution">
    <text evidence="1">The sequence shown here is derived from an EMBL/GenBank/DDBJ whole genome shotgun (WGS) entry which is preliminary data.</text>
</comment>
<evidence type="ECO:0000313" key="1">
    <source>
        <dbReference type="EMBL" id="KAL3278554.1"/>
    </source>
</evidence>
<dbReference type="EMBL" id="JABFTP020000124">
    <property type="protein sequence ID" value="KAL3278554.1"/>
    <property type="molecule type" value="Genomic_DNA"/>
</dbReference>
<organism evidence="1 2">
    <name type="scientific">Cryptolaemus montrouzieri</name>
    <dbReference type="NCBI Taxonomy" id="559131"/>
    <lineage>
        <taxon>Eukaryota</taxon>
        <taxon>Metazoa</taxon>
        <taxon>Ecdysozoa</taxon>
        <taxon>Arthropoda</taxon>
        <taxon>Hexapoda</taxon>
        <taxon>Insecta</taxon>
        <taxon>Pterygota</taxon>
        <taxon>Neoptera</taxon>
        <taxon>Endopterygota</taxon>
        <taxon>Coleoptera</taxon>
        <taxon>Polyphaga</taxon>
        <taxon>Cucujiformia</taxon>
        <taxon>Coccinelloidea</taxon>
        <taxon>Coccinellidae</taxon>
        <taxon>Scymninae</taxon>
        <taxon>Scymnini</taxon>
        <taxon>Cryptolaemus</taxon>
    </lineage>
</organism>
<gene>
    <name evidence="1" type="ORF">HHI36_016100</name>
</gene>
<accession>A0ABD2NJ32</accession>
<evidence type="ECO:0000313" key="2">
    <source>
        <dbReference type="Proteomes" id="UP001516400"/>
    </source>
</evidence>
<protein>
    <submittedName>
        <fullName evidence="1">Uncharacterized protein</fullName>
    </submittedName>
</protein>
<proteinExistence type="predicted"/>